<sequence>MVTSRWIRMIRVARSYPRWVWNNWPTHFVGVVFCFVPMTVIVIYDIFKYGSGYDSMPYYRKYYHVVRPDDPIALEWRPPEDVYKDSLFLQTSNGYSFLEYIQNDVRNGTRWIYVEFFECPSILKINVNTIRAALARWINEECATAIQCNLVSAVEVKNVLVGTIFCGTPNNFITFLVLRNATTYAFLQANHLDLNIVGKVIQSREHLLSALLHSDLKLVTIRVFNEETSGSSSLCGHLCCAIRSVVGRKSISPSHSLLALQLLRN</sequence>
<evidence type="ECO:0000313" key="2">
    <source>
        <dbReference type="WBParaSite" id="maker-PairedContig_1993-snap-gene-0.13-mRNA-1"/>
    </source>
</evidence>
<protein>
    <submittedName>
        <fullName evidence="2">Uncharacterized protein</fullName>
    </submittedName>
</protein>
<dbReference type="AlphaFoldDB" id="A0A1I8EGS9"/>
<keyword evidence="1" id="KW-0812">Transmembrane</keyword>
<keyword evidence="1" id="KW-0472">Membrane</keyword>
<keyword evidence="1" id="KW-1133">Transmembrane helix</keyword>
<feature type="transmembrane region" description="Helical" evidence="1">
    <location>
        <begin position="24"/>
        <end position="47"/>
    </location>
</feature>
<reference evidence="2" key="1">
    <citation type="submission" date="2016-11" db="UniProtKB">
        <authorList>
            <consortium name="WormBaseParasite"/>
        </authorList>
    </citation>
    <scope>IDENTIFICATION</scope>
    <source>
        <strain evidence="2">pt0022</strain>
    </source>
</reference>
<accession>A0A1I8EGS9</accession>
<dbReference type="WBParaSite" id="maker-PairedContig_1993-snap-gene-0.13-mRNA-1">
    <property type="protein sequence ID" value="maker-PairedContig_1993-snap-gene-0.13-mRNA-1"/>
    <property type="gene ID" value="maker-PairedContig_1993-snap-gene-0.13"/>
</dbReference>
<organism evidence="2">
    <name type="scientific">Wuchereria bancrofti</name>
    <dbReference type="NCBI Taxonomy" id="6293"/>
    <lineage>
        <taxon>Eukaryota</taxon>
        <taxon>Metazoa</taxon>
        <taxon>Ecdysozoa</taxon>
        <taxon>Nematoda</taxon>
        <taxon>Chromadorea</taxon>
        <taxon>Rhabditida</taxon>
        <taxon>Spirurina</taxon>
        <taxon>Spiruromorpha</taxon>
        <taxon>Filarioidea</taxon>
        <taxon>Onchocercidae</taxon>
        <taxon>Wuchereria</taxon>
    </lineage>
</organism>
<proteinExistence type="predicted"/>
<name>A0A1I8EGS9_WUCBA</name>
<evidence type="ECO:0000256" key="1">
    <source>
        <dbReference type="SAM" id="Phobius"/>
    </source>
</evidence>